<organism evidence="5 7">
    <name type="scientific">Leyella lascolaii</name>
    <dbReference type="NCBI Taxonomy" id="1776379"/>
    <lineage>
        <taxon>Bacteria</taxon>
        <taxon>Pseudomonadati</taxon>
        <taxon>Bacteroidota</taxon>
        <taxon>Bacteroidia</taxon>
        <taxon>Bacteroidales</taxon>
        <taxon>Prevotellaceae</taxon>
        <taxon>Leyella</taxon>
    </lineage>
</organism>
<sequence>MERQKRYSKTIIGMCMTLLGMLSCGHAGQTGVTAERERIDTLLISRFDSVYTNPDLMEKRFREAQKGLTDSMSYYRLELFAGYCRHLMGSTPDAVSINRKVMAYARSHEGCEALEAMCWNHRRALLLGMNMRDSSIACLHHAYDALYRTSDRRELENICINLADEYRQKGDWDSAARYYRKALWVADSLGSEKVRFSIYVGLAQVYADMHNFSQAHHYFDMAERNPEERLEYEEYYFLNSKGNCYYFEERYTEALECFMKAYDIVRKFSQPSLDALTEANIGEIYTLLGRYDSAHFYLDKSYAHFAQAPQANEDAMFYLNSLQAALALNEHRLDEAGRYLSKPYNPERVGPSYMYLHNKRLMEYYERQGDWRKAYMYREMVEKYNDSIRNERHMNSIAEIDYRYRQDTTLLKRDILIAGKNVQLSEQHTTIVFIVALLLIVVLGAVLVFVYVRRKNERIYARQLALVTRLRMDNVKNRISPHFTLNVLNAIMPAMRQYEELSHKMQLFVKVLRSNLLASDKMAMTLAEEMEVVKDFVSLREQTNPVTPHVSWHVDETVDTGILVPTMCIQIPVENALKYAFDGMEGCGEITVSIDGRDRGALVSIRDNGCGYNPGAHSNSERGTGNGLKMLYRTVEMLNARNTVKMRFDIRNLSDAGERGTLVTIYIPYSYQFNL</sequence>
<gene>
    <name evidence="4" type="ORF">QVN81_12380</name>
    <name evidence="5" type="ORF">QVN84_12755</name>
</gene>
<dbReference type="InterPro" id="IPR003594">
    <property type="entry name" value="HATPase_dom"/>
</dbReference>
<dbReference type="Proteomes" id="UP001168478">
    <property type="component" value="Unassembled WGS sequence"/>
</dbReference>
<evidence type="ECO:0000313" key="7">
    <source>
        <dbReference type="Proteomes" id="UP001168478"/>
    </source>
</evidence>
<dbReference type="SUPFAM" id="SSF48452">
    <property type="entry name" value="TPR-like"/>
    <property type="match status" value="1"/>
</dbReference>
<dbReference type="Pfam" id="PF06580">
    <property type="entry name" value="His_kinase"/>
    <property type="match status" value="1"/>
</dbReference>
<dbReference type="PANTHER" id="PTHR34220">
    <property type="entry name" value="SENSOR HISTIDINE KINASE YPDA"/>
    <property type="match status" value="1"/>
</dbReference>
<dbReference type="PROSITE" id="PS51257">
    <property type="entry name" value="PROKAR_LIPOPROTEIN"/>
    <property type="match status" value="1"/>
</dbReference>
<dbReference type="InterPro" id="IPR011990">
    <property type="entry name" value="TPR-like_helical_dom_sf"/>
</dbReference>
<dbReference type="AlphaFoldDB" id="A0AAW7JSR1"/>
<dbReference type="SMART" id="SM00028">
    <property type="entry name" value="TPR"/>
    <property type="match status" value="4"/>
</dbReference>
<dbReference type="InterPro" id="IPR019734">
    <property type="entry name" value="TPR_rpt"/>
</dbReference>
<reference evidence="5" key="1">
    <citation type="submission" date="2023-06" db="EMBL/GenBank/DDBJ databases">
        <authorList>
            <person name="Zeman M."/>
            <person name="Kubasova T."/>
            <person name="Jahodarova E."/>
            <person name="Nykrynova M."/>
            <person name="Rychlik I."/>
        </authorList>
    </citation>
    <scope>NUCLEOTIDE SEQUENCE</scope>
    <source>
        <strain evidence="5">ET15</strain>
        <strain evidence="4">ET37</strain>
    </source>
</reference>
<proteinExistence type="predicted"/>
<keyword evidence="2" id="KW-0732">Signal</keyword>
<evidence type="ECO:0000313" key="6">
    <source>
        <dbReference type="Proteomes" id="UP001167831"/>
    </source>
</evidence>
<dbReference type="PROSITE" id="PS50109">
    <property type="entry name" value="HIS_KIN"/>
    <property type="match status" value="1"/>
</dbReference>
<name>A0AAW7JSR1_9BACT</name>
<evidence type="ECO:0000256" key="2">
    <source>
        <dbReference type="SAM" id="SignalP"/>
    </source>
</evidence>
<dbReference type="Gene3D" id="1.25.40.10">
    <property type="entry name" value="Tetratricopeptide repeat domain"/>
    <property type="match status" value="2"/>
</dbReference>
<accession>A0AAW7JSR1</accession>
<evidence type="ECO:0000313" key="4">
    <source>
        <dbReference type="EMBL" id="MDN0023804.1"/>
    </source>
</evidence>
<keyword evidence="1" id="KW-0472">Membrane</keyword>
<dbReference type="InterPro" id="IPR005467">
    <property type="entry name" value="His_kinase_dom"/>
</dbReference>
<dbReference type="EMBL" id="JAUEIF010000018">
    <property type="protein sequence ID" value="MDN0026378.1"/>
    <property type="molecule type" value="Genomic_DNA"/>
</dbReference>
<comment type="caution">
    <text evidence="5">The sequence shown here is derived from an EMBL/GenBank/DDBJ whole genome shotgun (WGS) entry which is preliminary data.</text>
</comment>
<dbReference type="RefSeq" id="WP_289826244.1">
    <property type="nucleotide sequence ID" value="NZ_JAUEIE010000020.1"/>
</dbReference>
<feature type="signal peptide" evidence="2">
    <location>
        <begin position="1"/>
        <end position="27"/>
    </location>
</feature>
<dbReference type="InterPro" id="IPR050640">
    <property type="entry name" value="Bact_2-comp_sensor_kinase"/>
</dbReference>
<dbReference type="Pfam" id="PF13424">
    <property type="entry name" value="TPR_12"/>
    <property type="match status" value="1"/>
</dbReference>
<feature type="chain" id="PRO_5043667148" evidence="2">
    <location>
        <begin position="28"/>
        <end position="675"/>
    </location>
</feature>
<dbReference type="PANTHER" id="PTHR34220:SF7">
    <property type="entry name" value="SENSOR HISTIDINE KINASE YPDA"/>
    <property type="match status" value="1"/>
</dbReference>
<dbReference type="SMART" id="SM00387">
    <property type="entry name" value="HATPase_c"/>
    <property type="match status" value="1"/>
</dbReference>
<dbReference type="Pfam" id="PF02518">
    <property type="entry name" value="HATPase_c"/>
    <property type="match status" value="1"/>
</dbReference>
<keyword evidence="6" id="KW-1185">Reference proteome</keyword>
<dbReference type="InterPro" id="IPR010559">
    <property type="entry name" value="Sig_transdc_His_kin_internal"/>
</dbReference>
<dbReference type="GO" id="GO:0016020">
    <property type="term" value="C:membrane"/>
    <property type="evidence" value="ECO:0007669"/>
    <property type="project" value="InterPro"/>
</dbReference>
<dbReference type="Proteomes" id="UP001167831">
    <property type="component" value="Unassembled WGS sequence"/>
</dbReference>
<dbReference type="EMBL" id="JAUEIE010000020">
    <property type="protein sequence ID" value="MDN0023804.1"/>
    <property type="molecule type" value="Genomic_DNA"/>
</dbReference>
<dbReference type="SUPFAM" id="SSF55874">
    <property type="entry name" value="ATPase domain of HSP90 chaperone/DNA topoisomerase II/histidine kinase"/>
    <property type="match status" value="1"/>
</dbReference>
<dbReference type="Pfam" id="PF13176">
    <property type="entry name" value="TPR_7"/>
    <property type="match status" value="1"/>
</dbReference>
<feature type="transmembrane region" description="Helical" evidence="1">
    <location>
        <begin position="431"/>
        <end position="452"/>
    </location>
</feature>
<evidence type="ECO:0000259" key="3">
    <source>
        <dbReference type="PROSITE" id="PS50109"/>
    </source>
</evidence>
<keyword evidence="1" id="KW-0812">Transmembrane</keyword>
<dbReference type="Gene3D" id="3.30.565.10">
    <property type="entry name" value="Histidine kinase-like ATPase, C-terminal domain"/>
    <property type="match status" value="1"/>
</dbReference>
<protein>
    <submittedName>
        <fullName evidence="5">Tetratricopeptide repeat protein</fullName>
    </submittedName>
</protein>
<keyword evidence="1" id="KW-1133">Transmembrane helix</keyword>
<dbReference type="GO" id="GO:0000155">
    <property type="term" value="F:phosphorelay sensor kinase activity"/>
    <property type="evidence" value="ECO:0007669"/>
    <property type="project" value="InterPro"/>
</dbReference>
<evidence type="ECO:0000313" key="5">
    <source>
        <dbReference type="EMBL" id="MDN0026378.1"/>
    </source>
</evidence>
<reference evidence="5" key="2">
    <citation type="submission" date="2023-08" db="EMBL/GenBank/DDBJ databases">
        <title>Identification and characterization of horizontal gene transfer across gut microbiota members of farm animals based on homology search.</title>
        <authorList>
            <person name="Schwarzerova J."/>
            <person name="Nykrynova M."/>
            <person name="Jureckova K."/>
            <person name="Cejkova D."/>
            <person name="Rychlik I."/>
        </authorList>
    </citation>
    <scope>NUCLEOTIDE SEQUENCE</scope>
    <source>
        <strain evidence="5">ET15</strain>
        <strain evidence="4">ET37</strain>
    </source>
</reference>
<dbReference type="SUPFAM" id="SSF81901">
    <property type="entry name" value="HCP-like"/>
    <property type="match status" value="1"/>
</dbReference>
<evidence type="ECO:0000256" key="1">
    <source>
        <dbReference type="SAM" id="Phobius"/>
    </source>
</evidence>
<dbReference type="InterPro" id="IPR036890">
    <property type="entry name" value="HATPase_C_sf"/>
</dbReference>
<feature type="domain" description="Histidine kinase" evidence="3">
    <location>
        <begin position="573"/>
        <end position="671"/>
    </location>
</feature>